<dbReference type="EMBL" id="KI289942">
    <property type="protein sequence ID" value="ESA07767.1"/>
    <property type="molecule type" value="Genomic_DNA"/>
</dbReference>
<dbReference type="AlphaFoldDB" id="U9TJZ9"/>
<name>U9TJZ9_RHIID</name>
<sequence length="65" mass="7656">MAINKRDTVHEEVDNILSAESEYDPVFKNEEKFKEALAKSRVKEMRENNLSINLKLYSMEYGYVP</sequence>
<dbReference type="VEuPathDB" id="FungiDB:RhiirFUN_005852"/>
<reference evidence="1" key="1">
    <citation type="submission" date="2013-07" db="EMBL/GenBank/DDBJ databases">
        <title>The genome of an arbuscular mycorrhizal fungus provides insights into the evolution of the oldest plant symbiosis.</title>
        <authorList>
            <consortium name="DOE Joint Genome Institute"/>
            <person name="Tisserant E."/>
            <person name="Malbreil M."/>
            <person name="Kuo A."/>
            <person name="Kohler A."/>
            <person name="Symeonidi A."/>
            <person name="Balestrini R."/>
            <person name="Charron P."/>
            <person name="Duensing N."/>
            <person name="Frei-dit-Frey N."/>
            <person name="Gianinazzi-Pearson V."/>
            <person name="Gilbert B."/>
            <person name="Handa Y."/>
            <person name="Hijri M."/>
            <person name="Kaul R."/>
            <person name="Kawaguchi M."/>
            <person name="Krajinski F."/>
            <person name="Lammers P."/>
            <person name="Lapierre D."/>
            <person name="Masclaux F.G."/>
            <person name="Murat C."/>
            <person name="Morin E."/>
            <person name="Ndikumana S."/>
            <person name="Pagni M."/>
            <person name="Petitpierre D."/>
            <person name="Requena N."/>
            <person name="Rosikiewicz P."/>
            <person name="Riley R."/>
            <person name="Saito K."/>
            <person name="San Clemente H."/>
            <person name="Shapiro H."/>
            <person name="van Tuinen D."/>
            <person name="Becard G."/>
            <person name="Bonfante P."/>
            <person name="Paszkowski U."/>
            <person name="Shachar-Hill Y."/>
            <person name="Young J.P."/>
            <person name="Sanders I.R."/>
            <person name="Henrissat B."/>
            <person name="Rensing S.A."/>
            <person name="Grigoriev I.V."/>
            <person name="Corradi N."/>
            <person name="Roux C."/>
            <person name="Martin F."/>
        </authorList>
    </citation>
    <scope>NUCLEOTIDE SEQUENCE</scope>
    <source>
        <strain evidence="1">DAOM 197198</strain>
    </source>
</reference>
<proteinExistence type="predicted"/>
<dbReference type="HOGENOM" id="CLU_2850830_0_0_1"/>
<protein>
    <submittedName>
        <fullName evidence="1">Uncharacterized protein</fullName>
    </submittedName>
</protein>
<organism evidence="1">
    <name type="scientific">Rhizophagus irregularis (strain DAOM 181602 / DAOM 197198 / MUCL 43194)</name>
    <name type="common">Arbuscular mycorrhizal fungus</name>
    <name type="synonym">Glomus intraradices</name>
    <dbReference type="NCBI Taxonomy" id="747089"/>
    <lineage>
        <taxon>Eukaryota</taxon>
        <taxon>Fungi</taxon>
        <taxon>Fungi incertae sedis</taxon>
        <taxon>Mucoromycota</taxon>
        <taxon>Glomeromycotina</taxon>
        <taxon>Glomeromycetes</taxon>
        <taxon>Glomerales</taxon>
        <taxon>Glomeraceae</taxon>
        <taxon>Rhizophagus</taxon>
    </lineage>
</organism>
<evidence type="ECO:0000313" key="1">
    <source>
        <dbReference type="EMBL" id="ESA07767.1"/>
    </source>
</evidence>
<gene>
    <name evidence="1" type="ORF">GLOINDRAFT_32476</name>
</gene>
<accession>U9TJZ9</accession>